<protein>
    <submittedName>
        <fullName evidence="2">Uncharacterized protein</fullName>
    </submittedName>
</protein>
<reference evidence="2" key="1">
    <citation type="journal article" date="2020" name="G3 (Bethesda)">
        <title>High-Quality Assemblies for Three Invasive Social Wasps from the &lt;i&gt;Vespula&lt;/i&gt; Genus.</title>
        <authorList>
            <person name="Harrop T.W.R."/>
            <person name="Guhlin J."/>
            <person name="McLaughlin G.M."/>
            <person name="Permina E."/>
            <person name="Stockwell P."/>
            <person name="Gilligan J."/>
            <person name="Le Lec M.F."/>
            <person name="Gruber M.A.M."/>
            <person name="Quinn O."/>
            <person name="Lovegrove M."/>
            <person name="Duncan E.J."/>
            <person name="Remnant E.J."/>
            <person name="Van Eeckhoven J."/>
            <person name="Graham B."/>
            <person name="Knapp R.A."/>
            <person name="Langford K.W."/>
            <person name="Kronenberg Z."/>
            <person name="Press M.O."/>
            <person name="Eacker S.M."/>
            <person name="Wilson-Rankin E.E."/>
            <person name="Purcell J."/>
            <person name="Lester P.J."/>
            <person name="Dearden P.K."/>
        </authorList>
    </citation>
    <scope>NUCLEOTIDE SEQUENCE</scope>
    <source>
        <strain evidence="2">Marl-1</strain>
    </source>
</reference>
<comment type="caution">
    <text evidence="2">The sequence shown here is derived from an EMBL/GenBank/DDBJ whole genome shotgun (WGS) entry which is preliminary data.</text>
</comment>
<dbReference type="EMBL" id="JACSEA010000005">
    <property type="protein sequence ID" value="KAF7400855.1"/>
    <property type="molecule type" value="Genomic_DNA"/>
</dbReference>
<feature type="compositionally biased region" description="Acidic residues" evidence="1">
    <location>
        <begin position="36"/>
        <end position="45"/>
    </location>
</feature>
<feature type="compositionally biased region" description="Acidic residues" evidence="1">
    <location>
        <begin position="63"/>
        <end position="74"/>
    </location>
</feature>
<dbReference type="Proteomes" id="UP000614350">
    <property type="component" value="Unassembled WGS sequence"/>
</dbReference>
<evidence type="ECO:0000313" key="3">
    <source>
        <dbReference type="Proteomes" id="UP000614350"/>
    </source>
</evidence>
<feature type="region of interest" description="Disordered" evidence="1">
    <location>
        <begin position="24"/>
        <end position="92"/>
    </location>
</feature>
<dbReference type="AlphaFoldDB" id="A0A834K6L4"/>
<accession>A0A834K6L4</accession>
<keyword evidence="3" id="KW-1185">Reference proteome</keyword>
<gene>
    <name evidence="2" type="ORF">HZH66_006039</name>
</gene>
<organism evidence="2 3">
    <name type="scientific">Vespula vulgaris</name>
    <name type="common">Yellow jacket</name>
    <name type="synonym">Wasp</name>
    <dbReference type="NCBI Taxonomy" id="7454"/>
    <lineage>
        <taxon>Eukaryota</taxon>
        <taxon>Metazoa</taxon>
        <taxon>Ecdysozoa</taxon>
        <taxon>Arthropoda</taxon>
        <taxon>Hexapoda</taxon>
        <taxon>Insecta</taxon>
        <taxon>Pterygota</taxon>
        <taxon>Neoptera</taxon>
        <taxon>Endopterygota</taxon>
        <taxon>Hymenoptera</taxon>
        <taxon>Apocrita</taxon>
        <taxon>Aculeata</taxon>
        <taxon>Vespoidea</taxon>
        <taxon>Vespidae</taxon>
        <taxon>Vespinae</taxon>
        <taxon>Vespula</taxon>
    </lineage>
</organism>
<name>A0A834K6L4_VESVU</name>
<evidence type="ECO:0000256" key="1">
    <source>
        <dbReference type="SAM" id="MobiDB-lite"/>
    </source>
</evidence>
<evidence type="ECO:0000313" key="2">
    <source>
        <dbReference type="EMBL" id="KAF7400855.1"/>
    </source>
</evidence>
<proteinExistence type="predicted"/>
<sequence>MGVYVRNLTLCNLHEANAEEVRENIRERTANNTWNLDEEEEDEKEEEKKKKKEEEEEKKKEEEKEEEEEEEEVVEDKRAAYLRAGVRSSAAP</sequence>